<reference evidence="2 3" key="1">
    <citation type="submission" date="2016-10" db="EMBL/GenBank/DDBJ databases">
        <authorList>
            <person name="de Groot N.N."/>
        </authorList>
    </citation>
    <scope>NUCLEOTIDE SEQUENCE [LARGE SCALE GENOMIC DNA]</scope>
    <source>
        <strain evidence="2 3">DSM 43941</strain>
    </source>
</reference>
<dbReference type="OrthoDB" id="3292952at2"/>
<keyword evidence="1" id="KW-0812">Transmembrane</keyword>
<accession>A0A1H2D934</accession>
<evidence type="ECO:0000313" key="3">
    <source>
        <dbReference type="Proteomes" id="UP000198688"/>
    </source>
</evidence>
<evidence type="ECO:0000256" key="1">
    <source>
        <dbReference type="SAM" id="Phobius"/>
    </source>
</evidence>
<organism evidence="2 3">
    <name type="scientific">Actinoplanes derwentensis</name>
    <dbReference type="NCBI Taxonomy" id="113562"/>
    <lineage>
        <taxon>Bacteria</taxon>
        <taxon>Bacillati</taxon>
        <taxon>Actinomycetota</taxon>
        <taxon>Actinomycetes</taxon>
        <taxon>Micromonosporales</taxon>
        <taxon>Micromonosporaceae</taxon>
        <taxon>Actinoplanes</taxon>
    </lineage>
</organism>
<dbReference type="STRING" id="113562.SAMN04489716_8695"/>
<keyword evidence="1" id="KW-0472">Membrane</keyword>
<gene>
    <name evidence="2" type="ORF">SAMN04489716_8695</name>
</gene>
<feature type="transmembrane region" description="Helical" evidence="1">
    <location>
        <begin position="123"/>
        <end position="142"/>
    </location>
</feature>
<dbReference type="RefSeq" id="WP_092554876.1">
    <property type="nucleotide sequence ID" value="NZ_BOMJ01000002.1"/>
</dbReference>
<dbReference type="Proteomes" id="UP000198688">
    <property type="component" value="Chromosome I"/>
</dbReference>
<dbReference type="EMBL" id="LT629758">
    <property type="protein sequence ID" value="SDT79221.1"/>
    <property type="molecule type" value="Genomic_DNA"/>
</dbReference>
<feature type="transmembrane region" description="Helical" evidence="1">
    <location>
        <begin position="98"/>
        <end position="117"/>
    </location>
</feature>
<feature type="transmembrane region" description="Helical" evidence="1">
    <location>
        <begin position="23"/>
        <end position="43"/>
    </location>
</feature>
<name>A0A1H2D934_9ACTN</name>
<keyword evidence="1" id="KW-1133">Transmembrane helix</keyword>
<protein>
    <submittedName>
        <fullName evidence="2">Uncharacterized protein</fullName>
    </submittedName>
</protein>
<evidence type="ECO:0000313" key="2">
    <source>
        <dbReference type="EMBL" id="SDT79221.1"/>
    </source>
</evidence>
<feature type="transmembrane region" description="Helical" evidence="1">
    <location>
        <begin position="63"/>
        <end position="86"/>
    </location>
</feature>
<proteinExistence type="predicted"/>
<keyword evidence="3" id="KW-1185">Reference proteome</keyword>
<dbReference type="AlphaFoldDB" id="A0A1H2D934"/>
<sequence>MNAHEGDLDTFALATRRVIRFSMGYLVVALLTTGLTLAGVLALKSGAADPLSVGTRAGFLLGGLVAGLAILVCVIGLLVSTVVWIVSAHKVTPTGPGAVGYGGLLLAVLLMTLGHVLTLPTAAAGAMQIVAWLALVTGVLLTRSRIRRLTGRPDLGGRLRPTVTSDDWDASRWDPEVAREIERRGRPTDLR</sequence>